<dbReference type="InterPro" id="IPR013325">
    <property type="entry name" value="RNA_pol_sigma_r2"/>
</dbReference>
<dbReference type="NCBIfam" id="TIGR02937">
    <property type="entry name" value="sigma70-ECF"/>
    <property type="match status" value="1"/>
</dbReference>
<dbReference type="SUPFAM" id="SSF88946">
    <property type="entry name" value="Sigma2 domain of RNA polymerase sigma factors"/>
    <property type="match status" value="1"/>
</dbReference>
<dbReference type="Pfam" id="PF08281">
    <property type="entry name" value="Sigma70_r4_2"/>
    <property type="match status" value="1"/>
</dbReference>
<dbReference type="Proteomes" id="UP000319812">
    <property type="component" value="Unassembled WGS sequence"/>
</dbReference>
<dbReference type="InterPro" id="IPR013324">
    <property type="entry name" value="RNA_pol_sigma_r3/r4-like"/>
</dbReference>
<sequence>MHHASDPASDPAAGTSTGPDAMPGAITREQLEELLQGVADQDRQAFARLYEATAAKLYGAVLRILKHEQRTDDVVQEVYVTIWQKAEQYDALKASPITWMVTIARNRAIDELRRRPTARHEPADILDQTASDTPSARERLEGEEDAQRLYACLEELEGRRQDMVRLAYLEGWSRADLAERFEQPVNTVKTWLHRALKQLKGCLAS</sequence>
<accession>A0A4Y4F1P9</accession>
<keyword evidence="2" id="KW-0805">Transcription regulation</keyword>
<dbReference type="Pfam" id="PF04542">
    <property type="entry name" value="Sigma70_r2"/>
    <property type="match status" value="1"/>
</dbReference>
<name>A0A4Y4F1P9_9GAMM</name>
<evidence type="ECO:0000256" key="4">
    <source>
        <dbReference type="ARBA" id="ARBA00023163"/>
    </source>
</evidence>
<feature type="region of interest" description="Disordered" evidence="5">
    <location>
        <begin position="117"/>
        <end position="141"/>
    </location>
</feature>
<reference evidence="8 9" key="1">
    <citation type="submission" date="2019-06" db="EMBL/GenBank/DDBJ databases">
        <title>Whole genome shotgun sequence of Halomonas halmophila NBRC 15537.</title>
        <authorList>
            <person name="Hosoyama A."/>
            <person name="Uohara A."/>
            <person name="Ohji S."/>
            <person name="Ichikawa N."/>
        </authorList>
    </citation>
    <scope>NUCLEOTIDE SEQUENCE [LARGE SCALE GENOMIC DNA]</scope>
    <source>
        <strain evidence="8 9">NBRC 15537</strain>
    </source>
</reference>
<feature type="region of interest" description="Disordered" evidence="5">
    <location>
        <begin position="1"/>
        <end position="23"/>
    </location>
</feature>
<evidence type="ECO:0000256" key="3">
    <source>
        <dbReference type="ARBA" id="ARBA00023082"/>
    </source>
</evidence>
<dbReference type="GO" id="GO:0006352">
    <property type="term" value="P:DNA-templated transcription initiation"/>
    <property type="evidence" value="ECO:0007669"/>
    <property type="project" value="InterPro"/>
</dbReference>
<keyword evidence="4" id="KW-0804">Transcription</keyword>
<evidence type="ECO:0000256" key="5">
    <source>
        <dbReference type="SAM" id="MobiDB-lite"/>
    </source>
</evidence>
<dbReference type="CDD" id="cd06171">
    <property type="entry name" value="Sigma70_r4"/>
    <property type="match status" value="1"/>
</dbReference>
<comment type="caution">
    <text evidence="8">The sequence shown here is derived from an EMBL/GenBank/DDBJ whole genome shotgun (WGS) entry which is preliminary data.</text>
</comment>
<dbReference type="InterPro" id="IPR014284">
    <property type="entry name" value="RNA_pol_sigma-70_dom"/>
</dbReference>
<proteinExistence type="inferred from homology"/>
<organism evidence="8 9">
    <name type="scientific">Halomonas halmophila</name>
    <dbReference type="NCBI Taxonomy" id="252"/>
    <lineage>
        <taxon>Bacteria</taxon>
        <taxon>Pseudomonadati</taxon>
        <taxon>Pseudomonadota</taxon>
        <taxon>Gammaproteobacteria</taxon>
        <taxon>Oceanospirillales</taxon>
        <taxon>Halomonadaceae</taxon>
        <taxon>Halomonas</taxon>
    </lineage>
</organism>
<dbReference type="PANTHER" id="PTHR43133">
    <property type="entry name" value="RNA POLYMERASE ECF-TYPE SIGMA FACTO"/>
    <property type="match status" value="1"/>
</dbReference>
<dbReference type="SUPFAM" id="SSF88659">
    <property type="entry name" value="Sigma3 and sigma4 domains of RNA polymerase sigma factors"/>
    <property type="match status" value="1"/>
</dbReference>
<dbReference type="Gene3D" id="1.10.10.10">
    <property type="entry name" value="Winged helix-like DNA-binding domain superfamily/Winged helix DNA-binding domain"/>
    <property type="match status" value="1"/>
</dbReference>
<dbReference type="EMBL" id="BJOC01000010">
    <property type="protein sequence ID" value="GED21530.1"/>
    <property type="molecule type" value="Genomic_DNA"/>
</dbReference>
<gene>
    <name evidence="8" type="ORF">HHA01_05070</name>
</gene>
<evidence type="ECO:0000256" key="2">
    <source>
        <dbReference type="ARBA" id="ARBA00023015"/>
    </source>
</evidence>
<protein>
    <submittedName>
        <fullName evidence="8">RNA polymerase sigma factor</fullName>
    </submittedName>
</protein>
<dbReference type="AlphaFoldDB" id="A0A4Y4F1P9"/>
<dbReference type="GO" id="GO:0016987">
    <property type="term" value="F:sigma factor activity"/>
    <property type="evidence" value="ECO:0007669"/>
    <property type="project" value="UniProtKB-KW"/>
</dbReference>
<feature type="domain" description="RNA polymerase sigma-70 region 2" evidence="6">
    <location>
        <begin position="49"/>
        <end position="115"/>
    </location>
</feature>
<evidence type="ECO:0000313" key="8">
    <source>
        <dbReference type="EMBL" id="GED21530.1"/>
    </source>
</evidence>
<dbReference type="InterPro" id="IPR039425">
    <property type="entry name" value="RNA_pol_sigma-70-like"/>
</dbReference>
<evidence type="ECO:0000313" key="9">
    <source>
        <dbReference type="Proteomes" id="UP000319812"/>
    </source>
</evidence>
<comment type="similarity">
    <text evidence="1">Belongs to the sigma-70 factor family. ECF subfamily.</text>
</comment>
<evidence type="ECO:0000259" key="7">
    <source>
        <dbReference type="Pfam" id="PF08281"/>
    </source>
</evidence>
<dbReference type="InterPro" id="IPR013249">
    <property type="entry name" value="RNA_pol_sigma70_r4_t2"/>
</dbReference>
<dbReference type="InterPro" id="IPR007627">
    <property type="entry name" value="RNA_pol_sigma70_r2"/>
</dbReference>
<evidence type="ECO:0000256" key="1">
    <source>
        <dbReference type="ARBA" id="ARBA00010641"/>
    </source>
</evidence>
<evidence type="ECO:0000259" key="6">
    <source>
        <dbReference type="Pfam" id="PF04542"/>
    </source>
</evidence>
<dbReference type="InterPro" id="IPR036388">
    <property type="entry name" value="WH-like_DNA-bd_sf"/>
</dbReference>
<dbReference type="PANTHER" id="PTHR43133:SF62">
    <property type="entry name" value="RNA POLYMERASE SIGMA FACTOR SIGZ"/>
    <property type="match status" value="1"/>
</dbReference>
<keyword evidence="9" id="KW-1185">Reference proteome</keyword>
<dbReference type="Gene3D" id="1.10.1740.10">
    <property type="match status" value="1"/>
</dbReference>
<feature type="domain" description="RNA polymerase sigma factor 70 region 4 type 2" evidence="7">
    <location>
        <begin position="147"/>
        <end position="199"/>
    </location>
</feature>
<keyword evidence="3" id="KW-0731">Sigma factor</keyword>
<dbReference type="RefSeq" id="WP_246053788.1">
    <property type="nucleotide sequence ID" value="NZ_BJOC01000010.1"/>
</dbReference>
<dbReference type="GO" id="GO:0003677">
    <property type="term" value="F:DNA binding"/>
    <property type="evidence" value="ECO:0007669"/>
    <property type="project" value="InterPro"/>
</dbReference>